<accession>A0ACB8EWQ8</accession>
<evidence type="ECO:0000313" key="1">
    <source>
        <dbReference type="EMBL" id="KAH7997312.1"/>
    </source>
</evidence>
<protein>
    <submittedName>
        <fullName evidence="1">Uncharacterized protein</fullName>
    </submittedName>
</protein>
<proteinExistence type="predicted"/>
<dbReference type="EMBL" id="CM037628">
    <property type="protein sequence ID" value="KAH7997312.1"/>
    <property type="molecule type" value="Genomic_DNA"/>
</dbReference>
<name>A0ACB8EWQ8_9SAUR</name>
<comment type="caution">
    <text evidence="1">The sequence shown here is derived from an EMBL/GenBank/DDBJ whole genome shotgun (WGS) entry which is preliminary data.</text>
</comment>
<keyword evidence="2" id="KW-1185">Reference proteome</keyword>
<organism evidence="1 2">
    <name type="scientific">Sphaerodactylus townsendi</name>
    <dbReference type="NCBI Taxonomy" id="933632"/>
    <lineage>
        <taxon>Eukaryota</taxon>
        <taxon>Metazoa</taxon>
        <taxon>Chordata</taxon>
        <taxon>Craniata</taxon>
        <taxon>Vertebrata</taxon>
        <taxon>Euteleostomi</taxon>
        <taxon>Lepidosauria</taxon>
        <taxon>Squamata</taxon>
        <taxon>Bifurcata</taxon>
        <taxon>Gekkota</taxon>
        <taxon>Sphaerodactylidae</taxon>
        <taxon>Sphaerodactylus</taxon>
    </lineage>
</organism>
<reference evidence="1" key="1">
    <citation type="submission" date="2021-08" db="EMBL/GenBank/DDBJ databases">
        <title>The first chromosome-level gecko genome reveals the dynamic sex chromosomes of Neotropical dwarf geckos (Sphaerodactylidae: Sphaerodactylus).</title>
        <authorList>
            <person name="Pinto B.J."/>
            <person name="Keating S.E."/>
            <person name="Gamble T."/>
        </authorList>
    </citation>
    <scope>NUCLEOTIDE SEQUENCE</scope>
    <source>
        <strain evidence="1">TG3544</strain>
    </source>
</reference>
<sequence length="193" mass="21571">MGQLEEEVGGAEELECGICCLPFDCCGRAPRRLGSAHGSWKPSRCRHVLCSACVCQLAREGGWEAVTCPYCRTVTSLRERSHFLVAGVRRSSGYGRRRLVLPPIDTELWQRVVLAERERQRAGLPADEPPGEERDDDAGQWRIWRALKRLLKGGAGRGAHAHRRSHSAPPRYCPPINPYAPEIKDLALMSYVI</sequence>
<gene>
    <name evidence="1" type="ORF">K3G42_014658</name>
</gene>
<dbReference type="Proteomes" id="UP000827872">
    <property type="component" value="Linkage Group LG15"/>
</dbReference>
<evidence type="ECO:0000313" key="2">
    <source>
        <dbReference type="Proteomes" id="UP000827872"/>
    </source>
</evidence>